<feature type="domain" description="Retrovirus-related Pol polyprotein from transposon TNT 1-94-like beta-barrel" evidence="1">
    <location>
        <begin position="4"/>
        <end position="67"/>
    </location>
</feature>
<dbReference type="RefSeq" id="XP_041289743.1">
    <property type="nucleotide sequence ID" value="XM_041431617.1"/>
</dbReference>
<keyword evidence="3" id="KW-1185">Reference proteome</keyword>
<name>A0A9P7F1L9_9AGAM</name>
<dbReference type="EMBL" id="JABBWM010000052">
    <property type="protein sequence ID" value="KAG2101096.1"/>
    <property type="molecule type" value="Genomic_DNA"/>
</dbReference>
<gene>
    <name evidence="2" type="ORF">F5147DRAFT_581825</name>
</gene>
<accession>A0A9P7F1L9</accession>
<dbReference type="OrthoDB" id="3251181at2759"/>
<sequence>MELFNSGASRHMSSYQDLFKCFVSITPKPITRADRYTFEAIGKQNIQITLPNSQSQPRILLKDVLYALK</sequence>
<comment type="caution">
    <text evidence="2">The sequence shown here is derived from an EMBL/GenBank/DDBJ whole genome shotgun (WGS) entry which is preliminary data.</text>
</comment>
<reference evidence="2" key="1">
    <citation type="journal article" date="2020" name="New Phytol.">
        <title>Comparative genomics reveals dynamic genome evolution in host specialist ectomycorrhizal fungi.</title>
        <authorList>
            <person name="Lofgren L.A."/>
            <person name="Nguyen N.H."/>
            <person name="Vilgalys R."/>
            <person name="Ruytinx J."/>
            <person name="Liao H.L."/>
            <person name="Branco S."/>
            <person name="Kuo A."/>
            <person name="LaButti K."/>
            <person name="Lipzen A."/>
            <person name="Andreopoulos W."/>
            <person name="Pangilinan J."/>
            <person name="Riley R."/>
            <person name="Hundley H."/>
            <person name="Na H."/>
            <person name="Barry K."/>
            <person name="Grigoriev I.V."/>
            <person name="Stajich J.E."/>
            <person name="Kennedy P.G."/>
        </authorList>
    </citation>
    <scope>NUCLEOTIDE SEQUENCE</scope>
    <source>
        <strain evidence="2">FC423</strain>
    </source>
</reference>
<evidence type="ECO:0000313" key="3">
    <source>
        <dbReference type="Proteomes" id="UP000823399"/>
    </source>
</evidence>
<evidence type="ECO:0000313" key="2">
    <source>
        <dbReference type="EMBL" id="KAG2101096.1"/>
    </source>
</evidence>
<proteinExistence type="predicted"/>
<evidence type="ECO:0000259" key="1">
    <source>
        <dbReference type="Pfam" id="PF22936"/>
    </source>
</evidence>
<dbReference type="InterPro" id="IPR054722">
    <property type="entry name" value="PolX-like_BBD"/>
</dbReference>
<organism evidence="2 3">
    <name type="scientific">Suillus discolor</name>
    <dbReference type="NCBI Taxonomy" id="1912936"/>
    <lineage>
        <taxon>Eukaryota</taxon>
        <taxon>Fungi</taxon>
        <taxon>Dikarya</taxon>
        <taxon>Basidiomycota</taxon>
        <taxon>Agaricomycotina</taxon>
        <taxon>Agaricomycetes</taxon>
        <taxon>Agaricomycetidae</taxon>
        <taxon>Boletales</taxon>
        <taxon>Suillineae</taxon>
        <taxon>Suillaceae</taxon>
        <taxon>Suillus</taxon>
    </lineage>
</organism>
<dbReference type="GeneID" id="64693876"/>
<protein>
    <recommendedName>
        <fullName evidence="1">Retrovirus-related Pol polyprotein from transposon TNT 1-94-like beta-barrel domain-containing protein</fullName>
    </recommendedName>
</protein>
<dbReference type="AlphaFoldDB" id="A0A9P7F1L9"/>
<dbReference type="Proteomes" id="UP000823399">
    <property type="component" value="Unassembled WGS sequence"/>
</dbReference>
<dbReference type="Pfam" id="PF22936">
    <property type="entry name" value="Pol_BBD"/>
    <property type="match status" value="1"/>
</dbReference>